<keyword evidence="10" id="KW-0812">Transmembrane</keyword>
<evidence type="ECO:0000256" key="6">
    <source>
        <dbReference type="ARBA" id="ARBA00023619"/>
    </source>
</evidence>
<sequence length="756" mass="83721">MVQFMTTIFIHTVDMLDVVTITMIRHWFRGQNGVIAVSRKRRLHQATTLDVTVDKAPPPPTISATTNKMMSKRRRPSLLLLTAVLILATAEFVSSSLLSSSFGIAGSNDNNDHGTSEAFWQDGANGDDDDRIHPLLSMEQKQQQSTSRQQQQQQQSRQLQVEREQERNRKDRIVADFHFPSTPDKRHRILIECNHDSEVFKDHHHYSQDACLSSLLSLYGGDSGGGGGTKNNTNHNRNHHNNPIEVIHNLESIHAISIEVDTQTLTDIVLDGKFVYHNDFVRRPLVIEGSMGYYNPPSSLSSSITVSNGNRNLLTEYQEIPWGLSAIKAQEVWEGFGVKGEGVTVCILDTGIQASHEDFRESHLNGYYGNEFISPYWYEDSKGHGTHVAGTITASDNSIGIVGIAPESETYIVRVFDDSREFYGFADGTAYSTDLIAAATICKERGADIISASLGGSSYNEIEETFFQRLFYESGIITVAASGNGGNDQNVYPAAYDGVLSVGAVDESLNLAGFSTWNRETTDVLAPGVNILSTFKGNGYRTFSGTSMAAPHATGALALMLSYVKSKTEQDFSAQDVFHAIKNTLVSTYTTIDDRVEEISNSNDDNEYPIGVIDVYAAIQYLESDDDDKRQVVEGRGIIPQREALYNSIHRCANEVRLEVSTDSKGYEIYYRLKRLSDNQIIWMTRPDTLDSNSNYSETSCLEIANDCYRFDIRDNGGDGIAETDGGGIELFYDGQVLYRGGNFARGGMLEFGSGC</sequence>
<feature type="region of interest" description="Disordered" evidence="9">
    <location>
        <begin position="139"/>
        <end position="175"/>
    </location>
</feature>
<evidence type="ECO:0000256" key="8">
    <source>
        <dbReference type="RuleBase" id="RU003355"/>
    </source>
</evidence>
<dbReference type="PANTHER" id="PTHR43399">
    <property type="entry name" value="SUBTILISIN-RELATED"/>
    <property type="match status" value="1"/>
</dbReference>
<dbReference type="InParanoid" id="A0A1E7FPM7"/>
<dbReference type="PRINTS" id="PR00723">
    <property type="entry name" value="SUBTILISIN"/>
</dbReference>
<dbReference type="InterPro" id="IPR000209">
    <property type="entry name" value="Peptidase_S8/S53_dom"/>
</dbReference>
<dbReference type="Proteomes" id="UP000095751">
    <property type="component" value="Unassembled WGS sequence"/>
</dbReference>
<dbReference type="InterPro" id="IPR034202">
    <property type="entry name" value="Subtilisin_Carlsberg-like"/>
</dbReference>
<dbReference type="EC" id="3.4.21.62" evidence="6"/>
<dbReference type="GO" id="GO:0006508">
    <property type="term" value="P:proteolysis"/>
    <property type="evidence" value="ECO:0007669"/>
    <property type="project" value="UniProtKB-KW"/>
</dbReference>
<protein>
    <recommendedName>
        <fullName evidence="6">subtilisin</fullName>
        <ecNumber evidence="6">3.4.21.62</ecNumber>
    </recommendedName>
</protein>
<feature type="compositionally biased region" description="Basic and acidic residues" evidence="9">
    <location>
        <begin position="160"/>
        <end position="175"/>
    </location>
</feature>
<evidence type="ECO:0000256" key="7">
    <source>
        <dbReference type="PROSITE-ProRule" id="PRU01240"/>
    </source>
</evidence>
<dbReference type="AlphaFoldDB" id="A0A1E7FPM7"/>
<reference evidence="12 13" key="1">
    <citation type="submission" date="2016-09" db="EMBL/GenBank/DDBJ databases">
        <title>Extensive genetic diversity and differential bi-allelic expression allows diatom success in the polar Southern Ocean.</title>
        <authorList>
            <consortium name="DOE Joint Genome Institute"/>
            <person name="Mock T."/>
            <person name="Otillar R.P."/>
            <person name="Strauss J."/>
            <person name="Dupont C."/>
            <person name="Frickenhaus S."/>
            <person name="Maumus F."/>
            <person name="Mcmullan M."/>
            <person name="Sanges R."/>
            <person name="Schmutz J."/>
            <person name="Toseland A."/>
            <person name="Valas R."/>
            <person name="Veluchamy A."/>
            <person name="Ward B.J."/>
            <person name="Allen A."/>
            <person name="Barry K."/>
            <person name="Falciatore A."/>
            <person name="Ferrante M."/>
            <person name="Fortunato A.E."/>
            <person name="Gloeckner G."/>
            <person name="Gruber A."/>
            <person name="Hipkin R."/>
            <person name="Janech M."/>
            <person name="Kroth P."/>
            <person name="Leese F."/>
            <person name="Lindquist E."/>
            <person name="Lyon B.R."/>
            <person name="Martin J."/>
            <person name="Mayer C."/>
            <person name="Parker M."/>
            <person name="Quesneville H."/>
            <person name="Raymond J."/>
            <person name="Uhlig C."/>
            <person name="Valentin K.U."/>
            <person name="Worden A.Z."/>
            <person name="Armbrust E.V."/>
            <person name="Bowler C."/>
            <person name="Green B."/>
            <person name="Moulton V."/>
            <person name="Van Oosterhout C."/>
            <person name="Grigoriev I."/>
        </authorList>
    </citation>
    <scope>NUCLEOTIDE SEQUENCE [LARGE SCALE GENOMIC DNA]</scope>
    <source>
        <strain evidence="12 13">CCMP1102</strain>
    </source>
</reference>
<organism evidence="12 13">
    <name type="scientific">Fragilariopsis cylindrus CCMP1102</name>
    <dbReference type="NCBI Taxonomy" id="635003"/>
    <lineage>
        <taxon>Eukaryota</taxon>
        <taxon>Sar</taxon>
        <taxon>Stramenopiles</taxon>
        <taxon>Ochrophyta</taxon>
        <taxon>Bacillariophyta</taxon>
        <taxon>Bacillariophyceae</taxon>
        <taxon>Bacillariophycidae</taxon>
        <taxon>Bacillariales</taxon>
        <taxon>Bacillariaceae</taxon>
        <taxon>Fragilariopsis</taxon>
    </lineage>
</organism>
<evidence type="ECO:0000313" key="12">
    <source>
        <dbReference type="EMBL" id="OEU20129.1"/>
    </source>
</evidence>
<comment type="catalytic activity">
    <reaction evidence="5">
        <text>Hydrolysis of proteins with broad specificity for peptide bonds, and a preference for a large uncharged residue in P1. Hydrolyzes peptide amides.</text>
        <dbReference type="EC" id="3.4.21.62"/>
    </reaction>
</comment>
<feature type="domain" description="Peptidase S8/S53" evidence="11">
    <location>
        <begin position="340"/>
        <end position="589"/>
    </location>
</feature>
<dbReference type="PANTHER" id="PTHR43399:SF4">
    <property type="entry name" value="CELL WALL-ASSOCIATED PROTEASE"/>
    <property type="match status" value="1"/>
</dbReference>
<dbReference type="KEGG" id="fcy:FRACYDRAFT_260240"/>
<keyword evidence="4 7" id="KW-0720">Serine protease</keyword>
<dbReference type="Pfam" id="PF00082">
    <property type="entry name" value="Peptidase_S8"/>
    <property type="match status" value="1"/>
</dbReference>
<keyword evidence="10" id="KW-0472">Membrane</keyword>
<evidence type="ECO:0000256" key="1">
    <source>
        <dbReference type="ARBA" id="ARBA00011073"/>
    </source>
</evidence>
<dbReference type="CDD" id="cd07477">
    <property type="entry name" value="Peptidases_S8_Subtilisin_subset"/>
    <property type="match status" value="1"/>
</dbReference>
<feature type="active site" description="Charge relay system" evidence="7">
    <location>
        <position position="349"/>
    </location>
</feature>
<keyword evidence="2 7" id="KW-0645">Protease</keyword>
<evidence type="ECO:0000256" key="2">
    <source>
        <dbReference type="ARBA" id="ARBA00022670"/>
    </source>
</evidence>
<dbReference type="InterPro" id="IPR015500">
    <property type="entry name" value="Peptidase_S8_subtilisin-rel"/>
</dbReference>
<keyword evidence="13" id="KW-1185">Reference proteome</keyword>
<comment type="similarity">
    <text evidence="1 7 8">Belongs to the peptidase S8 family.</text>
</comment>
<evidence type="ECO:0000256" key="9">
    <source>
        <dbReference type="SAM" id="MobiDB-lite"/>
    </source>
</evidence>
<accession>A0A1E7FPM7</accession>
<feature type="active site" description="Charge relay system" evidence="7">
    <location>
        <position position="384"/>
    </location>
</feature>
<dbReference type="InterPro" id="IPR036852">
    <property type="entry name" value="Peptidase_S8/S53_dom_sf"/>
</dbReference>
<dbReference type="InterPro" id="IPR022398">
    <property type="entry name" value="Peptidase_S8_His-AS"/>
</dbReference>
<evidence type="ECO:0000259" key="11">
    <source>
        <dbReference type="Pfam" id="PF00082"/>
    </source>
</evidence>
<dbReference type="InterPro" id="IPR023827">
    <property type="entry name" value="Peptidase_S8_Asp-AS"/>
</dbReference>
<name>A0A1E7FPM7_9STRA</name>
<dbReference type="Gene3D" id="3.40.50.200">
    <property type="entry name" value="Peptidase S8/S53 domain"/>
    <property type="match status" value="1"/>
</dbReference>
<dbReference type="PROSITE" id="PS51892">
    <property type="entry name" value="SUBTILASE"/>
    <property type="match status" value="1"/>
</dbReference>
<dbReference type="PROSITE" id="PS00137">
    <property type="entry name" value="SUBTILASE_HIS"/>
    <property type="match status" value="1"/>
</dbReference>
<dbReference type="SUPFAM" id="SSF52743">
    <property type="entry name" value="Subtilisin-like"/>
    <property type="match status" value="1"/>
</dbReference>
<evidence type="ECO:0000256" key="4">
    <source>
        <dbReference type="ARBA" id="ARBA00022825"/>
    </source>
</evidence>
<dbReference type="GO" id="GO:0004252">
    <property type="term" value="F:serine-type endopeptidase activity"/>
    <property type="evidence" value="ECO:0007669"/>
    <property type="project" value="UniProtKB-UniRule"/>
</dbReference>
<evidence type="ECO:0000256" key="3">
    <source>
        <dbReference type="ARBA" id="ARBA00022801"/>
    </source>
</evidence>
<dbReference type="InterPro" id="IPR023828">
    <property type="entry name" value="Peptidase_S8_Ser-AS"/>
</dbReference>
<keyword evidence="3 7" id="KW-0378">Hydrolase</keyword>
<feature type="transmembrane region" description="Helical" evidence="10">
    <location>
        <begin position="78"/>
        <end position="98"/>
    </location>
</feature>
<dbReference type="PROSITE" id="PS00138">
    <property type="entry name" value="SUBTILASE_SER"/>
    <property type="match status" value="1"/>
</dbReference>
<evidence type="ECO:0000313" key="13">
    <source>
        <dbReference type="Proteomes" id="UP000095751"/>
    </source>
</evidence>
<proteinExistence type="inferred from homology"/>
<feature type="active site" description="Charge relay system" evidence="7">
    <location>
        <position position="547"/>
    </location>
</feature>
<evidence type="ECO:0000256" key="10">
    <source>
        <dbReference type="SAM" id="Phobius"/>
    </source>
</evidence>
<feature type="compositionally biased region" description="Low complexity" evidence="9">
    <location>
        <begin position="139"/>
        <end position="159"/>
    </location>
</feature>
<dbReference type="EMBL" id="KV784355">
    <property type="protein sequence ID" value="OEU20129.1"/>
    <property type="molecule type" value="Genomic_DNA"/>
</dbReference>
<dbReference type="PROSITE" id="PS00136">
    <property type="entry name" value="SUBTILASE_ASP"/>
    <property type="match status" value="1"/>
</dbReference>
<gene>
    <name evidence="12" type="ORF">FRACYDRAFT_260240</name>
</gene>
<dbReference type="OrthoDB" id="43334at2759"/>
<evidence type="ECO:0000256" key="5">
    <source>
        <dbReference type="ARBA" id="ARBA00023529"/>
    </source>
</evidence>
<dbReference type="InterPro" id="IPR051048">
    <property type="entry name" value="Peptidase_S8/S53_subtilisin"/>
</dbReference>
<keyword evidence="10" id="KW-1133">Transmembrane helix</keyword>